<dbReference type="InterPro" id="IPR036412">
    <property type="entry name" value="HAD-like_sf"/>
</dbReference>
<organism evidence="5 6">
    <name type="scientific">Alkaliphilus serpentinus</name>
    <dbReference type="NCBI Taxonomy" id="1482731"/>
    <lineage>
        <taxon>Bacteria</taxon>
        <taxon>Bacillati</taxon>
        <taxon>Bacillota</taxon>
        <taxon>Clostridia</taxon>
        <taxon>Peptostreptococcales</taxon>
        <taxon>Natronincolaceae</taxon>
        <taxon>Alkaliphilus</taxon>
    </lineage>
</organism>
<dbReference type="EMBL" id="WBZB01000063">
    <property type="protein sequence ID" value="KAB3525588.1"/>
    <property type="molecule type" value="Genomic_DNA"/>
</dbReference>
<comment type="caution">
    <text evidence="5">The sequence shown here is derived from an EMBL/GenBank/DDBJ whole genome shotgun (WGS) entry which is preliminary data.</text>
</comment>
<evidence type="ECO:0000256" key="3">
    <source>
        <dbReference type="PIRNR" id="PIRNR021362"/>
    </source>
</evidence>
<evidence type="ECO:0000256" key="4">
    <source>
        <dbReference type="PIRSR" id="PIRSR610708-1"/>
    </source>
</evidence>
<comment type="similarity">
    <text evidence="1 3">Belongs to the 5'(3')-deoxyribonucleotidase family.</text>
</comment>
<dbReference type="RefSeq" id="WP_151867155.1">
    <property type="nucleotide sequence ID" value="NZ_WBZB01000063.1"/>
</dbReference>
<evidence type="ECO:0000256" key="1">
    <source>
        <dbReference type="ARBA" id="ARBA00009589"/>
    </source>
</evidence>
<dbReference type="InterPro" id="IPR023214">
    <property type="entry name" value="HAD_sf"/>
</dbReference>
<dbReference type="PANTHER" id="PTHR35134:SF2">
    <property type="entry name" value="NUCLEOTIDASE YQFW-RELATED"/>
    <property type="match status" value="1"/>
</dbReference>
<dbReference type="GO" id="GO:0008253">
    <property type="term" value="F:5'-nucleotidase activity"/>
    <property type="evidence" value="ECO:0007669"/>
    <property type="project" value="InterPro"/>
</dbReference>
<dbReference type="PANTHER" id="PTHR35134">
    <property type="entry name" value="NUCLEOTIDASE YQFW-RELATED"/>
    <property type="match status" value="1"/>
</dbReference>
<dbReference type="InterPro" id="IPR052419">
    <property type="entry name" value="5_3-deoxyribonucleotidase-like"/>
</dbReference>
<dbReference type="GO" id="GO:0009264">
    <property type="term" value="P:deoxyribonucleotide catabolic process"/>
    <property type="evidence" value="ECO:0007669"/>
    <property type="project" value="InterPro"/>
</dbReference>
<dbReference type="Gene3D" id="3.40.50.1000">
    <property type="entry name" value="HAD superfamily/HAD-like"/>
    <property type="match status" value="1"/>
</dbReference>
<gene>
    <name evidence="5" type="ORF">F8153_14945</name>
</gene>
<proteinExistence type="inferred from homology"/>
<keyword evidence="6" id="KW-1185">Reference proteome</keyword>
<dbReference type="PIRSF" id="PIRSF021362">
    <property type="entry name" value="UCP021362_HAD"/>
    <property type="match status" value="1"/>
</dbReference>
<evidence type="ECO:0000313" key="5">
    <source>
        <dbReference type="EMBL" id="KAB3525588.1"/>
    </source>
</evidence>
<name>A0A833HL99_9FIRM</name>
<evidence type="ECO:0000256" key="2">
    <source>
        <dbReference type="ARBA" id="ARBA00022801"/>
    </source>
</evidence>
<dbReference type="OrthoDB" id="2471595at2"/>
<keyword evidence="2 3" id="KW-0378">Hydrolase</keyword>
<dbReference type="InterPro" id="IPR009206">
    <property type="entry name" value="Nucleotidase_putative"/>
</dbReference>
<feature type="active site" description="Nucleophile" evidence="4">
    <location>
        <position position="9"/>
    </location>
</feature>
<dbReference type="Proteomes" id="UP000465601">
    <property type="component" value="Unassembled WGS sequence"/>
</dbReference>
<dbReference type="SUPFAM" id="SSF56784">
    <property type="entry name" value="HAD-like"/>
    <property type="match status" value="1"/>
</dbReference>
<accession>A0A833HL99</accession>
<reference evidence="5 6" key="1">
    <citation type="submission" date="2019-10" db="EMBL/GenBank/DDBJ databases">
        <title>Alkaliphilus serpentinus sp. nov. and Alkaliphilus pronyensis sp. nov., two novel anaerobic alkaliphilic species isolated from the serpentinized-hosted hydrothermal field of the Prony Bay (New Caledonia).</title>
        <authorList>
            <person name="Postec A."/>
        </authorList>
    </citation>
    <scope>NUCLEOTIDE SEQUENCE [LARGE SCALE GENOMIC DNA]</scope>
    <source>
        <strain evidence="5 6">LacT</strain>
    </source>
</reference>
<dbReference type="InterPro" id="IPR010708">
    <property type="entry name" value="5'(3')-deoxyribonucleotidase"/>
</dbReference>
<protein>
    <recommendedName>
        <fullName evidence="3">Nucleotidase</fullName>
        <ecNumber evidence="3">3.1.3.-</ecNumber>
    </recommendedName>
</protein>
<dbReference type="Pfam" id="PF06941">
    <property type="entry name" value="NT5C"/>
    <property type="match status" value="1"/>
</dbReference>
<dbReference type="AlphaFoldDB" id="A0A833HL99"/>
<feature type="active site" description="Proton donor" evidence="4">
    <location>
        <position position="11"/>
    </location>
</feature>
<dbReference type="EC" id="3.1.3.-" evidence="3"/>
<evidence type="ECO:0000313" key="6">
    <source>
        <dbReference type="Proteomes" id="UP000465601"/>
    </source>
</evidence>
<sequence>MGTLNLCIDIDGTVTGAYDWLPRTNRFFNVCLKPRDIKYYEIHRVLGVERREYEKFYDQYGEIIHQEASIRKGAREALQKFYQHNKIHFVTAREEKMRGVTAKWFKQHQIPYHSLSLLGSHNKVEKAMDLACDIFIEDRYENAIQLASAGFEVLLINCYYNQGSLLSGITRVNNWLQIEDYIHKASNNRYNSFKIAK</sequence>